<name>A0A150L6G6_9BACL</name>
<dbReference type="STRING" id="81408.B4119_3400"/>
<dbReference type="RefSeq" id="WP_161939257.1">
    <property type="nucleotide sequence ID" value="NZ_LQYS01000114.1"/>
</dbReference>
<sequence length="54" mass="6057">MLKQGVTPIGVAFLFWSDEHEKTEEKTKREIESSGIDRLDGSESSDVQESAWGD</sequence>
<feature type="region of interest" description="Disordered" evidence="1">
    <location>
        <begin position="20"/>
        <end position="54"/>
    </location>
</feature>
<evidence type="ECO:0000313" key="3">
    <source>
        <dbReference type="Proteomes" id="UP000075455"/>
    </source>
</evidence>
<protein>
    <submittedName>
        <fullName evidence="2">Uncharacterized protein</fullName>
    </submittedName>
</protein>
<gene>
    <name evidence="2" type="ORF">B4119_3400</name>
</gene>
<dbReference type="PATRIC" id="fig|81408.3.peg.945"/>
<accession>A0A150L6G6</accession>
<dbReference type="Proteomes" id="UP000075455">
    <property type="component" value="Unassembled WGS sequence"/>
</dbReference>
<dbReference type="EMBL" id="LQYS01000114">
    <property type="protein sequence ID" value="KYD07649.1"/>
    <property type="molecule type" value="Genomic_DNA"/>
</dbReference>
<reference evidence="2 3" key="1">
    <citation type="submission" date="2016-01" db="EMBL/GenBank/DDBJ databases">
        <title>Draft Genome Sequences of Seven Thermophilic Sporeformers Isolated from Foods.</title>
        <authorList>
            <person name="Berendsen E.M."/>
            <person name="Wells-Bennik M.H."/>
            <person name="Krawcyk A.O."/>
            <person name="De Jong A."/>
            <person name="Holsappel S."/>
            <person name="Eijlander R.T."/>
            <person name="Kuipers O.P."/>
        </authorList>
    </citation>
    <scope>NUCLEOTIDE SEQUENCE [LARGE SCALE GENOMIC DNA]</scope>
    <source>
        <strain evidence="2 3">B4119</strain>
    </source>
</reference>
<organism evidence="2 3">
    <name type="scientific">Saccharococcus caldoxylosilyticus</name>
    <dbReference type="NCBI Taxonomy" id="81408"/>
    <lineage>
        <taxon>Bacteria</taxon>
        <taxon>Bacillati</taxon>
        <taxon>Bacillota</taxon>
        <taxon>Bacilli</taxon>
        <taxon>Bacillales</taxon>
        <taxon>Anoxybacillaceae</taxon>
        <taxon>Saccharococcus</taxon>
    </lineage>
</organism>
<feature type="compositionally biased region" description="Basic and acidic residues" evidence="1">
    <location>
        <begin position="20"/>
        <end position="41"/>
    </location>
</feature>
<evidence type="ECO:0000256" key="1">
    <source>
        <dbReference type="SAM" id="MobiDB-lite"/>
    </source>
</evidence>
<dbReference type="AlphaFoldDB" id="A0A150L6G6"/>
<proteinExistence type="predicted"/>
<evidence type="ECO:0000313" key="2">
    <source>
        <dbReference type="EMBL" id="KYD07649.1"/>
    </source>
</evidence>
<comment type="caution">
    <text evidence="2">The sequence shown here is derived from an EMBL/GenBank/DDBJ whole genome shotgun (WGS) entry which is preliminary data.</text>
</comment>